<dbReference type="GO" id="GO:0005665">
    <property type="term" value="C:RNA polymerase II, core complex"/>
    <property type="evidence" value="ECO:0007669"/>
    <property type="project" value="TreeGrafter"/>
</dbReference>
<name>A0A154P587_DUFNO</name>
<sequence length="122" mass="13974">MRLQGSWGSCQMRVYTSREYCKCTIWYDISPVAATTVKKTGQPSLLLFGEEKIFATRRRHERRLTDTSHGVIEKSITGDTYNVTSAYVSFGGLLMRLQGDANNLHGFEIDQHMYLLMKKLAF</sequence>
<gene>
    <name evidence="5" type="ORF">WN55_10405</name>
</gene>
<keyword evidence="3" id="KW-0539">Nucleus</keyword>
<dbReference type="GO" id="GO:0005666">
    <property type="term" value="C:RNA polymerase III complex"/>
    <property type="evidence" value="ECO:0007669"/>
    <property type="project" value="TreeGrafter"/>
</dbReference>
<evidence type="ECO:0000256" key="3">
    <source>
        <dbReference type="ARBA" id="ARBA00023242"/>
    </source>
</evidence>
<organism evidence="5 6">
    <name type="scientific">Dufourea novaeangliae</name>
    <name type="common">Sweat bee</name>
    <dbReference type="NCBI Taxonomy" id="178035"/>
    <lineage>
        <taxon>Eukaryota</taxon>
        <taxon>Metazoa</taxon>
        <taxon>Ecdysozoa</taxon>
        <taxon>Arthropoda</taxon>
        <taxon>Hexapoda</taxon>
        <taxon>Insecta</taxon>
        <taxon>Pterygota</taxon>
        <taxon>Neoptera</taxon>
        <taxon>Endopterygota</taxon>
        <taxon>Hymenoptera</taxon>
        <taxon>Apocrita</taxon>
        <taxon>Aculeata</taxon>
        <taxon>Apoidea</taxon>
        <taxon>Anthophila</taxon>
        <taxon>Halictidae</taxon>
        <taxon>Rophitinae</taxon>
        <taxon>Dufourea</taxon>
    </lineage>
</organism>
<keyword evidence="6" id="KW-1185">Reference proteome</keyword>
<dbReference type="Proteomes" id="UP000076502">
    <property type="component" value="Unassembled WGS sequence"/>
</dbReference>
<accession>A0A154P587</accession>
<dbReference type="PANTHER" id="PTHR10917:SF0">
    <property type="entry name" value="DNA-DIRECTED RNA POLYMERASES I, II, AND III SUBUNIT RPABC3"/>
    <property type="match status" value="1"/>
</dbReference>
<dbReference type="InterPro" id="IPR012340">
    <property type="entry name" value="NA-bd_OB-fold"/>
</dbReference>
<dbReference type="PANTHER" id="PTHR10917">
    <property type="entry name" value="DNA-DIRECTED RNA POLYMERASES I, II, AND III SUBUNIT RPABC3"/>
    <property type="match status" value="1"/>
</dbReference>
<reference evidence="5 6" key="1">
    <citation type="submission" date="2015-07" db="EMBL/GenBank/DDBJ databases">
        <title>The genome of Dufourea novaeangliae.</title>
        <authorList>
            <person name="Pan H."/>
            <person name="Kapheim K."/>
        </authorList>
    </citation>
    <scope>NUCLEOTIDE SEQUENCE [LARGE SCALE GENOMIC DNA]</scope>
    <source>
        <strain evidence="5">0120121106</strain>
        <tissue evidence="5">Whole body</tissue>
    </source>
</reference>
<keyword evidence="5" id="KW-0804">Transcription</keyword>
<keyword evidence="5" id="KW-0240">DNA-directed RNA polymerase</keyword>
<dbReference type="SUPFAM" id="SSF50249">
    <property type="entry name" value="Nucleic acid-binding proteins"/>
    <property type="match status" value="1"/>
</dbReference>
<evidence type="ECO:0000256" key="1">
    <source>
        <dbReference type="ARBA" id="ARBA00004123"/>
    </source>
</evidence>
<dbReference type="AlphaFoldDB" id="A0A154P587"/>
<dbReference type="STRING" id="178035.A0A154P587"/>
<evidence type="ECO:0000313" key="5">
    <source>
        <dbReference type="EMBL" id="KZC06494.1"/>
    </source>
</evidence>
<comment type="function">
    <text evidence="4">DNA-dependent RNA polymerase catalyzes the transcription of DNA into RNA using the four ribonucleoside triphosphates as substrates. Common component of RNA polymerases I, II and III which synthesize ribosomal RNA precursors, mRNA precursors and many functional non-coding RNAs, and small RNAs, such as 5S rRNA and tRNAs, respectively.</text>
</comment>
<dbReference type="EMBL" id="KQ434809">
    <property type="protein sequence ID" value="KZC06494.1"/>
    <property type="molecule type" value="Genomic_DNA"/>
</dbReference>
<dbReference type="Pfam" id="PF03870">
    <property type="entry name" value="RNA_pol_Rpb8"/>
    <property type="match status" value="1"/>
</dbReference>
<dbReference type="OrthoDB" id="10249565at2759"/>
<dbReference type="GO" id="GO:0005736">
    <property type="term" value="C:RNA polymerase I complex"/>
    <property type="evidence" value="ECO:0007669"/>
    <property type="project" value="TreeGrafter"/>
</dbReference>
<dbReference type="GO" id="GO:0006351">
    <property type="term" value="P:DNA-templated transcription"/>
    <property type="evidence" value="ECO:0007669"/>
    <property type="project" value="InterPro"/>
</dbReference>
<dbReference type="SMART" id="SM00658">
    <property type="entry name" value="RPOL8c"/>
    <property type="match status" value="1"/>
</dbReference>
<protein>
    <submittedName>
        <fullName evidence="5">DNA-directed RNA polymerases I, II, and III subunit RPABC3</fullName>
    </submittedName>
</protein>
<evidence type="ECO:0000313" key="6">
    <source>
        <dbReference type="Proteomes" id="UP000076502"/>
    </source>
</evidence>
<dbReference type="GO" id="GO:0003899">
    <property type="term" value="F:DNA-directed RNA polymerase activity"/>
    <property type="evidence" value="ECO:0007669"/>
    <property type="project" value="InterPro"/>
</dbReference>
<proteinExistence type="inferred from homology"/>
<comment type="subcellular location">
    <subcellularLocation>
        <location evidence="1">Nucleus</location>
    </subcellularLocation>
</comment>
<dbReference type="Gene3D" id="2.40.50.140">
    <property type="entry name" value="Nucleic acid-binding proteins"/>
    <property type="match status" value="1"/>
</dbReference>
<dbReference type="InterPro" id="IPR005570">
    <property type="entry name" value="RPABC3"/>
</dbReference>
<comment type="similarity">
    <text evidence="2">Belongs to the eukaryotic RPB8 RNA polymerase subunit family.</text>
</comment>
<evidence type="ECO:0000256" key="2">
    <source>
        <dbReference type="ARBA" id="ARBA00008912"/>
    </source>
</evidence>
<evidence type="ECO:0000256" key="4">
    <source>
        <dbReference type="ARBA" id="ARBA00044496"/>
    </source>
</evidence>